<dbReference type="CDD" id="cd13653">
    <property type="entry name" value="PBP2_phosphate_like_1"/>
    <property type="match status" value="1"/>
</dbReference>
<dbReference type="InterPro" id="IPR050811">
    <property type="entry name" value="Phosphate_ABC_transporter"/>
</dbReference>
<dbReference type="GO" id="GO:0005886">
    <property type="term" value="C:plasma membrane"/>
    <property type="evidence" value="ECO:0007669"/>
    <property type="project" value="UniProtKB-SubCell"/>
</dbReference>
<feature type="region of interest" description="Disordered" evidence="13">
    <location>
        <begin position="30"/>
        <end position="60"/>
    </location>
</feature>
<dbReference type="EMBL" id="CP034235">
    <property type="protein sequence ID" value="QGQ97585.1"/>
    <property type="molecule type" value="Genomic_DNA"/>
</dbReference>
<dbReference type="Gene3D" id="3.40.190.10">
    <property type="entry name" value="Periplasmic binding protein-like II"/>
    <property type="match status" value="2"/>
</dbReference>
<dbReference type="Proteomes" id="UP000426246">
    <property type="component" value="Chromosome"/>
</dbReference>
<dbReference type="InterPro" id="IPR024370">
    <property type="entry name" value="PBP_domain"/>
</dbReference>
<evidence type="ECO:0000256" key="8">
    <source>
        <dbReference type="ARBA" id="ARBA00022729"/>
    </source>
</evidence>
<keyword evidence="10 12" id="KW-0564">Palmitate</keyword>
<gene>
    <name evidence="15" type="ORF">EHS13_23195</name>
</gene>
<dbReference type="PROSITE" id="PS51257">
    <property type="entry name" value="PROKAR_LIPOPROTEIN"/>
    <property type="match status" value="1"/>
</dbReference>
<evidence type="ECO:0000313" key="16">
    <source>
        <dbReference type="Proteomes" id="UP000426246"/>
    </source>
</evidence>
<evidence type="ECO:0000256" key="11">
    <source>
        <dbReference type="ARBA" id="ARBA00023288"/>
    </source>
</evidence>
<comment type="function">
    <text evidence="1">Part of the ABC transporter complex PstSACB involved in phosphate import.</text>
</comment>
<dbReference type="Pfam" id="PF12849">
    <property type="entry name" value="PBP_like_2"/>
    <property type="match status" value="1"/>
</dbReference>
<accession>A0A6B8RPX9</accession>
<evidence type="ECO:0000256" key="10">
    <source>
        <dbReference type="ARBA" id="ARBA00023139"/>
    </source>
</evidence>
<feature type="compositionally biased region" description="Low complexity" evidence="13">
    <location>
        <begin position="36"/>
        <end position="60"/>
    </location>
</feature>
<name>A0A6B8RPX9_9BACL</name>
<protein>
    <recommendedName>
        <fullName evidence="12">Phosphate-binding protein</fullName>
    </recommendedName>
</protein>
<dbReference type="KEGG" id="ppsc:EHS13_23195"/>
<dbReference type="GO" id="GO:0042301">
    <property type="term" value="F:phosphate ion binding"/>
    <property type="evidence" value="ECO:0007669"/>
    <property type="project" value="UniProtKB-UniRule"/>
</dbReference>
<feature type="domain" description="PBP" evidence="14">
    <location>
        <begin position="60"/>
        <end position="294"/>
    </location>
</feature>
<evidence type="ECO:0000256" key="1">
    <source>
        <dbReference type="ARBA" id="ARBA00002841"/>
    </source>
</evidence>
<keyword evidence="5 12" id="KW-0813">Transport</keyword>
<dbReference type="OrthoDB" id="9790048at2"/>
<dbReference type="GO" id="GO:0006817">
    <property type="term" value="P:phosphate ion transport"/>
    <property type="evidence" value="ECO:0007669"/>
    <property type="project" value="UniProtKB-UniRule"/>
</dbReference>
<keyword evidence="6 12" id="KW-1003">Cell membrane</keyword>
<keyword evidence="8" id="KW-0732">Signal</keyword>
<keyword evidence="11 12" id="KW-0449">Lipoprotein</keyword>
<sequence length="314" mass="32892">MSKQFFRKGFSLAIVAILIVGVLAGCGKKTEDATDSTTSIAPSTEATTSAAPTETEAANAGGEEITGTITASGSTALQPLVQRAAEYFMKDHDKLTINVTGGGSGTGVKNVHDGVSDIGNSDVEAAAELKDGLVDHIVTIAPFALIVNQGVGVEDLTLAQATDIFTGVTTNWSQVGGKDLKIVLVHRQESSGSRKLVKKIVLGDKDFTKEGLTQDSSKLVATTVGTTDGAIGYVDVPYLAPTYKVNALKIGGVAYSSDTIKDGTYPLFGLEHMYTKGEATGATKAFLEYMISKEFTEKEDVLALGFLSPDLLKK</sequence>
<dbReference type="AlphaFoldDB" id="A0A6B8RPX9"/>
<evidence type="ECO:0000256" key="13">
    <source>
        <dbReference type="SAM" id="MobiDB-lite"/>
    </source>
</evidence>
<evidence type="ECO:0000256" key="4">
    <source>
        <dbReference type="ARBA" id="ARBA00011529"/>
    </source>
</evidence>
<dbReference type="RefSeq" id="WP_155702689.1">
    <property type="nucleotide sequence ID" value="NZ_CP034235.1"/>
</dbReference>
<proteinExistence type="inferred from homology"/>
<keyword evidence="16" id="KW-1185">Reference proteome</keyword>
<dbReference type="PANTHER" id="PTHR30570:SF4">
    <property type="entry name" value="PHOSPHATE-BINDING PROTEIN PSTS 1"/>
    <property type="match status" value="1"/>
</dbReference>
<evidence type="ECO:0000313" key="15">
    <source>
        <dbReference type="EMBL" id="QGQ97585.1"/>
    </source>
</evidence>
<evidence type="ECO:0000256" key="5">
    <source>
        <dbReference type="ARBA" id="ARBA00022448"/>
    </source>
</evidence>
<evidence type="ECO:0000256" key="9">
    <source>
        <dbReference type="ARBA" id="ARBA00023136"/>
    </source>
</evidence>
<evidence type="ECO:0000256" key="2">
    <source>
        <dbReference type="ARBA" id="ARBA00004193"/>
    </source>
</evidence>
<dbReference type="InterPro" id="IPR011862">
    <property type="entry name" value="Phos-bd"/>
</dbReference>
<comment type="similarity">
    <text evidence="3 12">Belongs to the PstS family.</text>
</comment>
<organism evidence="15 16">
    <name type="scientific">Paenibacillus psychroresistens</name>
    <dbReference type="NCBI Taxonomy" id="1778678"/>
    <lineage>
        <taxon>Bacteria</taxon>
        <taxon>Bacillati</taxon>
        <taxon>Bacillota</taxon>
        <taxon>Bacilli</taxon>
        <taxon>Bacillales</taxon>
        <taxon>Paenibacillaceae</taxon>
        <taxon>Paenibacillus</taxon>
    </lineage>
</organism>
<evidence type="ECO:0000259" key="14">
    <source>
        <dbReference type="Pfam" id="PF12849"/>
    </source>
</evidence>
<dbReference type="PANTHER" id="PTHR30570">
    <property type="entry name" value="PERIPLASMIC PHOSPHATE BINDING COMPONENT OF PHOSPHATE ABC TRANSPORTER"/>
    <property type="match status" value="1"/>
</dbReference>
<evidence type="ECO:0000256" key="7">
    <source>
        <dbReference type="ARBA" id="ARBA00022592"/>
    </source>
</evidence>
<evidence type="ECO:0000256" key="6">
    <source>
        <dbReference type="ARBA" id="ARBA00022475"/>
    </source>
</evidence>
<comment type="function">
    <text evidence="12">Involved in the system for phosphate transport across the cytoplasmic membrane.</text>
</comment>
<evidence type="ECO:0000256" key="3">
    <source>
        <dbReference type="ARBA" id="ARBA00008725"/>
    </source>
</evidence>
<dbReference type="SUPFAM" id="SSF53850">
    <property type="entry name" value="Periplasmic binding protein-like II"/>
    <property type="match status" value="1"/>
</dbReference>
<comment type="subcellular location">
    <subcellularLocation>
        <location evidence="2 12">Cell membrane</location>
        <topology evidence="2 12">Lipid-anchor</topology>
    </subcellularLocation>
</comment>
<keyword evidence="7 12" id="KW-0592">Phosphate transport</keyword>
<comment type="subunit">
    <text evidence="4 12">The complex is composed of two ATP-binding proteins (PstB), two transmembrane proteins (PstC and PstA) and a solute-binding protein (PstS).</text>
</comment>
<evidence type="ECO:0000256" key="12">
    <source>
        <dbReference type="RuleBase" id="RU367119"/>
    </source>
</evidence>
<reference evidence="16" key="1">
    <citation type="submission" date="2018-11" db="EMBL/GenBank/DDBJ databases">
        <title>Complete genome sequence of Paenibacillus sp. ML311-T8.</title>
        <authorList>
            <person name="Nam Y.-D."/>
            <person name="Kang J."/>
            <person name="Chung W.-H."/>
            <person name="Park Y.S."/>
        </authorList>
    </citation>
    <scope>NUCLEOTIDE SEQUENCE [LARGE SCALE GENOMIC DNA]</scope>
    <source>
        <strain evidence="16">ML311-T8</strain>
    </source>
</reference>
<dbReference type="NCBIfam" id="TIGR02136">
    <property type="entry name" value="ptsS_2"/>
    <property type="match status" value="1"/>
</dbReference>
<keyword evidence="9" id="KW-0472">Membrane</keyword>